<dbReference type="Gene3D" id="1.10.287.1260">
    <property type="match status" value="1"/>
</dbReference>
<dbReference type="HOGENOM" id="CLU_037945_1_1_2"/>
<dbReference type="InterPro" id="IPR023408">
    <property type="entry name" value="MscS_beta-dom_sf"/>
</dbReference>
<evidence type="ECO:0000259" key="8">
    <source>
        <dbReference type="Pfam" id="PF00924"/>
    </source>
</evidence>
<dbReference type="Gene3D" id="3.30.70.100">
    <property type="match status" value="1"/>
</dbReference>
<dbReference type="OrthoDB" id="31543at2157"/>
<evidence type="ECO:0000256" key="4">
    <source>
        <dbReference type="ARBA" id="ARBA00022692"/>
    </source>
</evidence>
<feature type="transmembrane region" description="Helical" evidence="7">
    <location>
        <begin position="70"/>
        <end position="90"/>
    </location>
</feature>
<dbReference type="PANTHER" id="PTHR30221">
    <property type="entry name" value="SMALL-CONDUCTANCE MECHANOSENSITIVE CHANNEL"/>
    <property type="match status" value="1"/>
</dbReference>
<reference evidence="10 11" key="1">
    <citation type="journal article" date="2010" name="Stand. Genomic Sci.">
        <title>Complete genome sequence of Methanoplanus petrolearius type strain (SEBR 4847).</title>
        <authorList>
            <person name="Brambilla E."/>
            <person name="Djao O.D."/>
            <person name="Daligault H."/>
            <person name="Lapidus A."/>
            <person name="Lucas S."/>
            <person name="Hammon N."/>
            <person name="Nolan M."/>
            <person name="Tice H."/>
            <person name="Cheng J.F."/>
            <person name="Han C."/>
            <person name="Tapia R."/>
            <person name="Goodwin L."/>
            <person name="Pitluck S."/>
            <person name="Liolios K."/>
            <person name="Ivanova N."/>
            <person name="Mavromatis K."/>
            <person name="Mikhailova N."/>
            <person name="Pati A."/>
            <person name="Chen A."/>
            <person name="Palaniappan K."/>
            <person name="Land M."/>
            <person name="Hauser L."/>
            <person name="Chang Y.J."/>
            <person name="Jeffries C.D."/>
            <person name="Rohde M."/>
            <person name="Spring S."/>
            <person name="Sikorski J."/>
            <person name="Goker M."/>
            <person name="Woyke T."/>
            <person name="Bristow J."/>
            <person name="Eisen J.A."/>
            <person name="Markowitz V."/>
            <person name="Hugenholtz P."/>
            <person name="Kyrpides N.C."/>
            <person name="Klenk H.P."/>
        </authorList>
    </citation>
    <scope>NUCLEOTIDE SEQUENCE [LARGE SCALE GENOMIC DNA]</scope>
    <source>
        <strain evidence="11">DSM 11571 / OCM 486 / SEBR 4847</strain>
    </source>
</reference>
<dbReference type="InterPro" id="IPR049278">
    <property type="entry name" value="MS_channel_C"/>
</dbReference>
<comment type="subcellular location">
    <subcellularLocation>
        <location evidence="1">Cell membrane</location>
        <topology evidence="1">Multi-pass membrane protein</topology>
    </subcellularLocation>
</comment>
<feature type="transmembrane region" description="Helical" evidence="7">
    <location>
        <begin position="31"/>
        <end position="49"/>
    </location>
</feature>
<evidence type="ECO:0000256" key="5">
    <source>
        <dbReference type="ARBA" id="ARBA00022989"/>
    </source>
</evidence>
<gene>
    <name evidence="10" type="ordered locus">Mpet_0548</name>
</gene>
<feature type="domain" description="Mechanosensitive ion channel MscS C-terminal" evidence="9">
    <location>
        <begin position="189"/>
        <end position="270"/>
    </location>
</feature>
<dbReference type="SUPFAM" id="SSF82861">
    <property type="entry name" value="Mechanosensitive channel protein MscS (YggB), transmembrane region"/>
    <property type="match status" value="1"/>
</dbReference>
<dbReference type="InterPro" id="IPR006685">
    <property type="entry name" value="MscS_channel_2nd"/>
</dbReference>
<dbReference type="PANTHER" id="PTHR30221:SF19">
    <property type="entry name" value="SMALL-CONDUCTANCE MECHANOSENSITIVE CHANNEL"/>
    <property type="match status" value="1"/>
</dbReference>
<dbReference type="Pfam" id="PF00924">
    <property type="entry name" value="MS_channel_2nd"/>
    <property type="match status" value="1"/>
</dbReference>
<dbReference type="Proteomes" id="UP000006565">
    <property type="component" value="Chromosome"/>
</dbReference>
<dbReference type="KEGG" id="mpi:Mpet_0548"/>
<evidence type="ECO:0000259" key="9">
    <source>
        <dbReference type="Pfam" id="PF21082"/>
    </source>
</evidence>
<evidence type="ECO:0000256" key="2">
    <source>
        <dbReference type="ARBA" id="ARBA00008017"/>
    </source>
</evidence>
<feature type="transmembrane region" description="Helical" evidence="7">
    <location>
        <begin position="96"/>
        <end position="113"/>
    </location>
</feature>
<proteinExistence type="inferred from homology"/>
<dbReference type="GO" id="GO:0005886">
    <property type="term" value="C:plasma membrane"/>
    <property type="evidence" value="ECO:0007669"/>
    <property type="project" value="UniProtKB-SubCell"/>
</dbReference>
<keyword evidence="3" id="KW-1003">Cell membrane</keyword>
<dbReference type="InterPro" id="IPR011014">
    <property type="entry name" value="MscS_channel_TM-2"/>
</dbReference>
<name>E1RHL3_METP4</name>
<evidence type="ECO:0000313" key="10">
    <source>
        <dbReference type="EMBL" id="ADN35322.1"/>
    </source>
</evidence>
<comment type="similarity">
    <text evidence="2">Belongs to the MscS (TC 1.A.23) family.</text>
</comment>
<dbReference type="SUPFAM" id="SSF50182">
    <property type="entry name" value="Sm-like ribonucleoproteins"/>
    <property type="match status" value="1"/>
</dbReference>
<evidence type="ECO:0000256" key="1">
    <source>
        <dbReference type="ARBA" id="ARBA00004651"/>
    </source>
</evidence>
<keyword evidence="5 7" id="KW-1133">Transmembrane helix</keyword>
<dbReference type="InterPro" id="IPR010920">
    <property type="entry name" value="LSM_dom_sf"/>
</dbReference>
<keyword evidence="4 7" id="KW-0812">Transmembrane</keyword>
<evidence type="ECO:0000256" key="3">
    <source>
        <dbReference type="ARBA" id="ARBA00022475"/>
    </source>
</evidence>
<evidence type="ECO:0000256" key="6">
    <source>
        <dbReference type="ARBA" id="ARBA00023136"/>
    </source>
</evidence>
<keyword evidence="11" id="KW-1185">Reference proteome</keyword>
<evidence type="ECO:0000256" key="7">
    <source>
        <dbReference type="SAM" id="Phobius"/>
    </source>
</evidence>
<dbReference type="GO" id="GO:0008381">
    <property type="term" value="F:mechanosensitive monoatomic ion channel activity"/>
    <property type="evidence" value="ECO:0007669"/>
    <property type="project" value="InterPro"/>
</dbReference>
<evidence type="ECO:0000313" key="11">
    <source>
        <dbReference type="Proteomes" id="UP000006565"/>
    </source>
</evidence>
<organism evidence="10 11">
    <name type="scientific">Methanolacinia petrolearia (strain DSM 11571 / OCM 486 / SEBR 4847)</name>
    <name type="common">Methanoplanus petrolearius</name>
    <dbReference type="NCBI Taxonomy" id="679926"/>
    <lineage>
        <taxon>Archaea</taxon>
        <taxon>Methanobacteriati</taxon>
        <taxon>Methanobacteriota</taxon>
        <taxon>Stenosarchaea group</taxon>
        <taxon>Methanomicrobia</taxon>
        <taxon>Methanomicrobiales</taxon>
        <taxon>Methanomicrobiaceae</taxon>
        <taxon>Methanolacinia</taxon>
    </lineage>
</organism>
<dbReference type="eggNOG" id="arCOG01568">
    <property type="taxonomic scope" value="Archaea"/>
</dbReference>
<dbReference type="RefSeq" id="WP_013328500.1">
    <property type="nucleotide sequence ID" value="NC_014507.1"/>
</dbReference>
<feature type="domain" description="Mechanosensitive ion channel MscS" evidence="8">
    <location>
        <begin position="115"/>
        <end position="182"/>
    </location>
</feature>
<dbReference type="InterPro" id="IPR011066">
    <property type="entry name" value="MscS_channel_C_sf"/>
</dbReference>
<dbReference type="GeneID" id="9742996"/>
<dbReference type="EMBL" id="CP002117">
    <property type="protein sequence ID" value="ADN35322.1"/>
    <property type="molecule type" value="Genomic_DNA"/>
</dbReference>
<sequence>MADFDLSATGLDASTLESNFETLSTITIEEIIFALIVLVVGYVVVKIIINRIEHYFSKSTKMPKLMAINIVKAIKLFLYIIVILCALQALGIEVSVFIISIFAFISIIMSFGMKDTINNLASGVWIAASRAYDIDDEVELSGKHGTVMDMNVMATEIKQLDNTRIIIPNGTVWNSPIINVTRMDRRMIAVEYGVAYNTVIQDAIDVALKVADEHPKLHKEPKPIVRFREMADSAVVLQLRVWVDTDDYYQAKSDVLTGIYNGLNKAGIGIPFPQVDVHMKDD</sequence>
<accession>E1RHL3</accession>
<dbReference type="InterPro" id="IPR045275">
    <property type="entry name" value="MscS_archaea/bacteria_type"/>
</dbReference>
<dbReference type="AlphaFoldDB" id="E1RHL3"/>
<dbReference type="Pfam" id="PF21082">
    <property type="entry name" value="MS_channel_3rd"/>
    <property type="match status" value="1"/>
</dbReference>
<keyword evidence="6 7" id="KW-0472">Membrane</keyword>
<dbReference type="SUPFAM" id="SSF82689">
    <property type="entry name" value="Mechanosensitive channel protein MscS (YggB), C-terminal domain"/>
    <property type="match status" value="1"/>
</dbReference>
<dbReference type="STRING" id="679926.Mpet_0548"/>
<protein>
    <submittedName>
        <fullName evidence="10">MscS Mechanosensitive ion channel</fullName>
    </submittedName>
</protein>
<dbReference type="Gene3D" id="2.30.30.60">
    <property type="match status" value="1"/>
</dbReference>